<reference evidence="10" key="2">
    <citation type="submission" date="2021-04" db="EMBL/GenBank/DDBJ databases">
        <authorList>
            <person name="Gilroy R."/>
        </authorList>
    </citation>
    <scope>NUCLEOTIDE SEQUENCE</scope>
    <source>
        <strain evidence="10">811</strain>
    </source>
</reference>
<dbReference type="InterPro" id="IPR027271">
    <property type="entry name" value="Acetolactate_synth/TF_NikR_C"/>
</dbReference>
<dbReference type="PANTHER" id="PTHR30239:SF0">
    <property type="entry name" value="ACETOLACTATE SYNTHASE SMALL SUBUNIT 1, CHLOROPLASTIC"/>
    <property type="match status" value="1"/>
</dbReference>
<evidence type="ECO:0000259" key="9">
    <source>
        <dbReference type="PROSITE" id="PS51671"/>
    </source>
</evidence>
<sequence length="172" mass="19168">MKKYTITALVANKSGVLTRISGLFARRAFNIESLCACATENDALSRMTIVLSGDEYTLAQLTKQLDKLIDVKKITIADEKDSVYRELLLVKVSAPANKRSELIEIKEVYKAKIVDLSPETLILELTGEPNKLDAFIKVIEPYGILEMARTGVTALSRGEKCLNDLVDYNERI</sequence>
<dbReference type="Pfam" id="PF22629">
    <property type="entry name" value="ACT_AHAS_ss"/>
    <property type="match status" value="1"/>
</dbReference>
<dbReference type="EC" id="2.2.1.6" evidence="8"/>
<gene>
    <name evidence="10" type="primary">ilvN</name>
    <name evidence="10" type="ORF">H9741_01230</name>
</gene>
<comment type="pathway">
    <text evidence="1 8">Amino-acid biosynthesis; L-isoleucine biosynthesis; L-isoleucine from 2-oxobutanoate: step 1/4.</text>
</comment>
<dbReference type="InterPro" id="IPR002912">
    <property type="entry name" value="ACT_dom"/>
</dbReference>
<name>A0A9D1V6K3_9FIRM</name>
<comment type="function">
    <text evidence="8">Catalyzes the conversion of 2 pyruvate molecules into acetolactate in the first common step of the biosynthetic pathway of the branched-amino acids such as leucine, isoleucine, and valine.</text>
</comment>
<evidence type="ECO:0000313" key="10">
    <source>
        <dbReference type="EMBL" id="HIX07080.1"/>
    </source>
</evidence>
<comment type="pathway">
    <text evidence="2 8">Amino-acid biosynthesis; L-valine biosynthesis; L-valine from pyruvate: step 1/4.</text>
</comment>
<dbReference type="GO" id="GO:0009099">
    <property type="term" value="P:L-valine biosynthetic process"/>
    <property type="evidence" value="ECO:0007669"/>
    <property type="project" value="UniProtKB-UniRule"/>
</dbReference>
<reference evidence="10" key="1">
    <citation type="journal article" date="2021" name="PeerJ">
        <title>Extensive microbial diversity within the chicken gut microbiome revealed by metagenomics and culture.</title>
        <authorList>
            <person name="Gilroy R."/>
            <person name="Ravi A."/>
            <person name="Getino M."/>
            <person name="Pursley I."/>
            <person name="Horton D.L."/>
            <person name="Alikhan N.F."/>
            <person name="Baker D."/>
            <person name="Gharbi K."/>
            <person name="Hall N."/>
            <person name="Watson M."/>
            <person name="Adriaenssens E.M."/>
            <person name="Foster-Nyarko E."/>
            <person name="Jarju S."/>
            <person name="Secka A."/>
            <person name="Antonio M."/>
            <person name="Oren A."/>
            <person name="Chaudhuri R.R."/>
            <person name="La Ragione R."/>
            <person name="Hildebrand F."/>
            <person name="Pallen M.J."/>
        </authorList>
    </citation>
    <scope>NUCLEOTIDE SEQUENCE</scope>
    <source>
        <strain evidence="10">811</strain>
    </source>
</reference>
<dbReference type="FunFam" id="3.30.70.1150:FF:000001">
    <property type="entry name" value="Acetolactate synthase small subunit"/>
    <property type="match status" value="1"/>
</dbReference>
<dbReference type="CDD" id="cd04878">
    <property type="entry name" value="ACT_AHAS"/>
    <property type="match status" value="1"/>
</dbReference>
<evidence type="ECO:0000256" key="3">
    <source>
        <dbReference type="ARBA" id="ARBA00006341"/>
    </source>
</evidence>
<dbReference type="GO" id="GO:1990610">
    <property type="term" value="F:acetolactate synthase regulator activity"/>
    <property type="evidence" value="ECO:0007669"/>
    <property type="project" value="UniProtKB-UniRule"/>
</dbReference>
<dbReference type="InterPro" id="IPR004789">
    <property type="entry name" value="Acetalactate_synth_ssu"/>
</dbReference>
<keyword evidence="8 10" id="KW-0808">Transferase</keyword>
<evidence type="ECO:0000256" key="2">
    <source>
        <dbReference type="ARBA" id="ARBA00005025"/>
    </source>
</evidence>
<dbReference type="PROSITE" id="PS51671">
    <property type="entry name" value="ACT"/>
    <property type="match status" value="1"/>
</dbReference>
<dbReference type="Gene3D" id="3.30.70.260">
    <property type="match status" value="1"/>
</dbReference>
<keyword evidence="6 8" id="KW-0100">Branched-chain amino acid biosynthesis</keyword>
<dbReference type="Gene3D" id="3.30.70.1150">
    <property type="entry name" value="ACT-like. Chain A, domain 2"/>
    <property type="match status" value="1"/>
</dbReference>
<dbReference type="GO" id="GO:0009097">
    <property type="term" value="P:isoleucine biosynthetic process"/>
    <property type="evidence" value="ECO:0007669"/>
    <property type="project" value="UniProtKB-UniRule"/>
</dbReference>
<evidence type="ECO:0000256" key="6">
    <source>
        <dbReference type="ARBA" id="ARBA00023304"/>
    </source>
</evidence>
<evidence type="ECO:0000256" key="7">
    <source>
        <dbReference type="ARBA" id="ARBA00048670"/>
    </source>
</evidence>
<dbReference type="GO" id="GO:0005829">
    <property type="term" value="C:cytosol"/>
    <property type="evidence" value="ECO:0007669"/>
    <property type="project" value="TreeGrafter"/>
</dbReference>
<organism evidence="10 11">
    <name type="scientific">Candidatus Borkfalkia faecipullorum</name>
    <dbReference type="NCBI Taxonomy" id="2838510"/>
    <lineage>
        <taxon>Bacteria</taxon>
        <taxon>Bacillati</taxon>
        <taxon>Bacillota</taxon>
        <taxon>Clostridia</taxon>
        <taxon>Christensenellales</taxon>
        <taxon>Christensenellaceae</taxon>
        <taxon>Candidatus Borkfalkia</taxon>
    </lineage>
</organism>
<dbReference type="InterPro" id="IPR045865">
    <property type="entry name" value="ACT-like_dom_sf"/>
</dbReference>
<dbReference type="InterPro" id="IPR019455">
    <property type="entry name" value="Acetolactate_synth_ssu_C"/>
</dbReference>
<evidence type="ECO:0000256" key="1">
    <source>
        <dbReference type="ARBA" id="ARBA00004974"/>
    </source>
</evidence>
<comment type="similarity">
    <text evidence="3 8">Belongs to the acetolactate synthase small subunit family.</text>
</comment>
<dbReference type="FunFam" id="3.30.70.260:FF:000001">
    <property type="entry name" value="Acetolactate synthase, small subunit"/>
    <property type="match status" value="1"/>
</dbReference>
<dbReference type="NCBIfam" id="TIGR00119">
    <property type="entry name" value="acolac_sm"/>
    <property type="match status" value="1"/>
</dbReference>
<dbReference type="Proteomes" id="UP000824204">
    <property type="component" value="Unassembled WGS sequence"/>
</dbReference>
<evidence type="ECO:0000256" key="4">
    <source>
        <dbReference type="ARBA" id="ARBA00011744"/>
    </source>
</evidence>
<comment type="subunit">
    <text evidence="4 8">Dimer of large and small chains.</text>
</comment>
<dbReference type="Pfam" id="PF10369">
    <property type="entry name" value="ALS_ss_C"/>
    <property type="match status" value="1"/>
</dbReference>
<dbReference type="InterPro" id="IPR054480">
    <property type="entry name" value="AHAS_small-like_ACT"/>
</dbReference>
<evidence type="ECO:0000256" key="8">
    <source>
        <dbReference type="RuleBase" id="RU368092"/>
    </source>
</evidence>
<dbReference type="GO" id="GO:0003984">
    <property type="term" value="F:acetolactate synthase activity"/>
    <property type="evidence" value="ECO:0007669"/>
    <property type="project" value="UniProtKB-UniRule"/>
</dbReference>
<proteinExistence type="inferred from homology"/>
<dbReference type="NCBIfam" id="NF008864">
    <property type="entry name" value="PRK11895.1"/>
    <property type="match status" value="1"/>
</dbReference>
<evidence type="ECO:0000313" key="11">
    <source>
        <dbReference type="Proteomes" id="UP000824204"/>
    </source>
</evidence>
<feature type="domain" description="ACT" evidence="9">
    <location>
        <begin position="5"/>
        <end position="79"/>
    </location>
</feature>
<keyword evidence="5 8" id="KW-0028">Amino-acid biosynthesis</keyword>
<dbReference type="AlphaFoldDB" id="A0A9D1V6K3"/>
<accession>A0A9D1V6K3</accession>
<comment type="caution">
    <text evidence="10">The sequence shown here is derived from an EMBL/GenBank/DDBJ whole genome shotgun (WGS) entry which is preliminary data.</text>
</comment>
<evidence type="ECO:0000256" key="5">
    <source>
        <dbReference type="ARBA" id="ARBA00022605"/>
    </source>
</evidence>
<comment type="catalytic activity">
    <reaction evidence="7 8">
        <text>2 pyruvate + H(+) = (2S)-2-acetolactate + CO2</text>
        <dbReference type="Rhea" id="RHEA:25249"/>
        <dbReference type="ChEBI" id="CHEBI:15361"/>
        <dbReference type="ChEBI" id="CHEBI:15378"/>
        <dbReference type="ChEBI" id="CHEBI:16526"/>
        <dbReference type="ChEBI" id="CHEBI:58476"/>
        <dbReference type="EC" id="2.2.1.6"/>
    </reaction>
</comment>
<dbReference type="EMBL" id="DXFX01000014">
    <property type="protein sequence ID" value="HIX07080.1"/>
    <property type="molecule type" value="Genomic_DNA"/>
</dbReference>
<dbReference type="InterPro" id="IPR039557">
    <property type="entry name" value="AHAS_ACT"/>
</dbReference>
<protein>
    <recommendedName>
        <fullName evidence="8">Acetolactate synthase small subunit</fullName>
        <shortName evidence="8">AHAS</shortName>
        <shortName evidence="8">ALS</shortName>
        <ecNumber evidence="8">2.2.1.6</ecNumber>
    </recommendedName>
    <alternativeName>
        <fullName evidence="8">Acetohydroxy-acid synthase small subunit</fullName>
    </alternativeName>
</protein>
<dbReference type="PANTHER" id="PTHR30239">
    <property type="entry name" value="ACETOLACTATE SYNTHASE SMALL SUBUNIT"/>
    <property type="match status" value="1"/>
</dbReference>
<dbReference type="SUPFAM" id="SSF55021">
    <property type="entry name" value="ACT-like"/>
    <property type="match status" value="2"/>
</dbReference>